<proteinExistence type="predicted"/>
<organism evidence="3">
    <name type="scientific">Methyloraptor flagellatus</name>
    <dbReference type="NCBI Taxonomy" id="3162530"/>
    <lineage>
        <taxon>Bacteria</taxon>
        <taxon>Pseudomonadati</taxon>
        <taxon>Pseudomonadota</taxon>
        <taxon>Alphaproteobacteria</taxon>
        <taxon>Hyphomicrobiales</taxon>
        <taxon>Ancalomicrobiaceae</taxon>
        <taxon>Methyloraptor</taxon>
    </lineage>
</organism>
<keyword evidence="1" id="KW-0472">Membrane</keyword>
<dbReference type="PANTHER" id="PTHR22911">
    <property type="entry name" value="ACYL-MALONYL CONDENSING ENZYME-RELATED"/>
    <property type="match status" value="1"/>
</dbReference>
<evidence type="ECO:0000259" key="2">
    <source>
        <dbReference type="Pfam" id="PF00892"/>
    </source>
</evidence>
<feature type="transmembrane region" description="Helical" evidence="1">
    <location>
        <begin position="173"/>
        <end position="192"/>
    </location>
</feature>
<keyword evidence="1" id="KW-0812">Transmembrane</keyword>
<dbReference type="Pfam" id="PF00892">
    <property type="entry name" value="EamA"/>
    <property type="match status" value="2"/>
</dbReference>
<dbReference type="SUPFAM" id="SSF103481">
    <property type="entry name" value="Multidrug resistance efflux transporter EmrE"/>
    <property type="match status" value="2"/>
</dbReference>
<evidence type="ECO:0000256" key="1">
    <source>
        <dbReference type="SAM" id="Phobius"/>
    </source>
</evidence>
<name>A0AAU7X9X1_9HYPH</name>
<dbReference type="RefSeq" id="WP_407049827.1">
    <property type="nucleotide sequence ID" value="NZ_CP158568.1"/>
</dbReference>
<feature type="transmembrane region" description="Helical" evidence="1">
    <location>
        <begin position="119"/>
        <end position="139"/>
    </location>
</feature>
<feature type="domain" description="EamA" evidence="2">
    <location>
        <begin position="32"/>
        <end position="161"/>
    </location>
</feature>
<accession>A0AAU7X9X1</accession>
<feature type="transmembrane region" description="Helical" evidence="1">
    <location>
        <begin position="146"/>
        <end position="167"/>
    </location>
</feature>
<dbReference type="InterPro" id="IPR000620">
    <property type="entry name" value="EamA_dom"/>
</dbReference>
<evidence type="ECO:0000313" key="3">
    <source>
        <dbReference type="EMBL" id="XBY44735.1"/>
    </source>
</evidence>
<dbReference type="KEGG" id="mflg:ABS361_22545"/>
<feature type="transmembrane region" description="Helical" evidence="1">
    <location>
        <begin position="21"/>
        <end position="47"/>
    </location>
</feature>
<keyword evidence="1" id="KW-1133">Transmembrane helix</keyword>
<sequence>MVQPASPSPMSPGHADAGGVGAVRVAPAIAFTALVAAAFAMGISPAFVRLAEVGPFTSAFYRVFLALPILWAWARAEAGREGATADPGWTRPILIAGLLFAGDLFFWHLAVLWTTMANATLLATMAPVWVALFSGLFIGERVTRTMVAGLGLCVAGGALLVGTSLGFAPERLAGDLAGIATSFFFGLYFLAVRTARRTAAPGVILFRSSVVTAVVLALVAGLLENRWLPLGLSGVAACIAMSWISHAGGQGLLAFALGHLSAAFSSLVIFLEALFAALFGWLLFHEALTPLQLGGAAAILVGIWVARPRAG</sequence>
<reference evidence="3" key="1">
    <citation type="submission" date="2024-06" db="EMBL/GenBank/DDBJ databases">
        <title>Methylostella associata gen. nov., sp. nov., a novel Ancalomicrobiaceae-affiliated facultatively methylotrophic bacteria that feed on methanotrophs of the genus Methylococcus.</title>
        <authorList>
            <person name="Saltykova V."/>
            <person name="Danilova O.V."/>
            <person name="Oshkin I.Y."/>
            <person name="Belova S.E."/>
            <person name="Pimenov N.V."/>
            <person name="Dedysh S.N."/>
        </authorList>
    </citation>
    <scope>NUCLEOTIDE SEQUENCE</scope>
    <source>
        <strain evidence="3">S20</strain>
    </source>
</reference>
<feature type="transmembrane region" description="Helical" evidence="1">
    <location>
        <begin position="227"/>
        <end position="245"/>
    </location>
</feature>
<protein>
    <submittedName>
        <fullName evidence="3">DMT family transporter</fullName>
    </submittedName>
</protein>
<feature type="domain" description="EamA" evidence="2">
    <location>
        <begin position="173"/>
        <end position="305"/>
    </location>
</feature>
<feature type="transmembrane region" description="Helical" evidence="1">
    <location>
        <begin position="287"/>
        <end position="306"/>
    </location>
</feature>
<dbReference type="AlphaFoldDB" id="A0AAU7X9X1"/>
<dbReference type="GO" id="GO:0016020">
    <property type="term" value="C:membrane"/>
    <property type="evidence" value="ECO:0007669"/>
    <property type="project" value="InterPro"/>
</dbReference>
<feature type="transmembrane region" description="Helical" evidence="1">
    <location>
        <begin position="204"/>
        <end position="221"/>
    </location>
</feature>
<gene>
    <name evidence="3" type="ORF">ABS361_22545</name>
</gene>
<dbReference type="InterPro" id="IPR037185">
    <property type="entry name" value="EmrE-like"/>
</dbReference>
<dbReference type="EMBL" id="CP158568">
    <property type="protein sequence ID" value="XBY44735.1"/>
    <property type="molecule type" value="Genomic_DNA"/>
</dbReference>
<feature type="transmembrane region" description="Helical" evidence="1">
    <location>
        <begin position="93"/>
        <end position="113"/>
    </location>
</feature>
<feature type="transmembrane region" description="Helical" evidence="1">
    <location>
        <begin position="53"/>
        <end position="73"/>
    </location>
</feature>
<feature type="transmembrane region" description="Helical" evidence="1">
    <location>
        <begin position="252"/>
        <end position="281"/>
    </location>
</feature>